<dbReference type="InterPro" id="IPR006224">
    <property type="entry name" value="PsdUridine_synth_RluA-like_CS"/>
</dbReference>
<evidence type="ECO:0000313" key="6">
    <source>
        <dbReference type="Proteomes" id="UP000290189"/>
    </source>
</evidence>
<name>A0A0G4J3R2_PLABS</name>
<organism evidence="3 5">
    <name type="scientific">Plasmodiophora brassicae</name>
    <name type="common">Clubroot disease agent</name>
    <dbReference type="NCBI Taxonomy" id="37360"/>
    <lineage>
        <taxon>Eukaryota</taxon>
        <taxon>Sar</taxon>
        <taxon>Rhizaria</taxon>
        <taxon>Endomyxa</taxon>
        <taxon>Phytomyxea</taxon>
        <taxon>Plasmodiophorida</taxon>
        <taxon>Plasmodiophoridae</taxon>
        <taxon>Plasmodiophora</taxon>
    </lineage>
</organism>
<dbReference type="PANTHER" id="PTHR21600:SF40">
    <property type="entry name" value="PSEUDOURIDYLATE SYNTHASE RPUSD2"/>
    <property type="match status" value="1"/>
</dbReference>
<geneLocation type="mitochondrion" evidence="4"/>
<proteinExistence type="predicted"/>
<dbReference type="OrthoDB" id="424794at2759"/>
<evidence type="ECO:0000313" key="3">
    <source>
        <dbReference type="EMBL" id="CEP02127.1"/>
    </source>
</evidence>
<dbReference type="Pfam" id="PF00849">
    <property type="entry name" value="PseudoU_synth_2"/>
    <property type="match status" value="1"/>
</dbReference>
<dbReference type="Proteomes" id="UP000290189">
    <property type="component" value="Unassembled WGS sequence"/>
</dbReference>
<sequence>MLIDSDAANDDGNVNGTVSKRVRRRQYREETKERRKEAKLARPSPVVKWESGLDCTTFLEVGGVSRVAPYFKEFQANCKHRWLGRRVVDVLADEFNAYNHDYWVAAAKDGRLRINGAQFDPEYCFNHMDTLVHTVHRHEPPVRYEVEIVHLGDDMLVVNKPASVPVHPCGRYQFNSIVHLLARRHGIDGALPVHRLDRLTSGILVLALNSKSARAITARIEGREMRKVYLARVRGEFPLASPNDTASVTIDTRVVPDCIKSLGADYSRSQWIVSNDPITCVSKKFSRYGVCHDKGKPSTTAFRRVSYNGTTSVVLCYPITGRTHQIRIHLRGMGYPIANDPVYGGVLCQGNTRLYVNPVVDEEDRRSALAFAERVHQGLVSYCPQCDRSNDHYVPADPTTQGGLFCAEIWLHALAYSCDEWTHATTPPDWSRHDFLDDDYLRPVPTDDLEHF</sequence>
<keyword evidence="5" id="KW-1185">Reference proteome</keyword>
<dbReference type="InterPro" id="IPR050188">
    <property type="entry name" value="RluA_PseudoU_synthase"/>
</dbReference>
<dbReference type="EMBL" id="CDSF01000122">
    <property type="protein sequence ID" value="CEP02127.1"/>
    <property type="molecule type" value="Genomic_DNA"/>
</dbReference>
<dbReference type="OMA" id="EPPVMAC"/>
<dbReference type="CDD" id="cd02557">
    <property type="entry name" value="PseudoU_synth_ScRIB2"/>
    <property type="match status" value="1"/>
</dbReference>
<dbReference type="AlphaFoldDB" id="A0A0G4J3R2"/>
<dbReference type="InterPro" id="IPR020103">
    <property type="entry name" value="PsdUridine_synth_cat_dom_sf"/>
</dbReference>
<dbReference type="Proteomes" id="UP000039324">
    <property type="component" value="Unassembled WGS sequence"/>
</dbReference>
<dbReference type="GO" id="GO:0003723">
    <property type="term" value="F:RNA binding"/>
    <property type="evidence" value="ECO:0007669"/>
    <property type="project" value="InterPro"/>
</dbReference>
<feature type="region of interest" description="Disordered" evidence="1">
    <location>
        <begin position="1"/>
        <end position="41"/>
    </location>
</feature>
<accession>A0A0G4J3R2</accession>
<dbReference type="PANTHER" id="PTHR21600">
    <property type="entry name" value="MITOCHONDRIAL RNA PSEUDOURIDINE SYNTHASE"/>
    <property type="match status" value="1"/>
</dbReference>
<dbReference type="SUPFAM" id="SSF55120">
    <property type="entry name" value="Pseudouridine synthase"/>
    <property type="match status" value="1"/>
</dbReference>
<dbReference type="GO" id="GO:0009982">
    <property type="term" value="F:pseudouridine synthase activity"/>
    <property type="evidence" value="ECO:0007669"/>
    <property type="project" value="InterPro"/>
</dbReference>
<evidence type="ECO:0000313" key="4">
    <source>
        <dbReference type="EMBL" id="SPQ93682.1"/>
    </source>
</evidence>
<dbReference type="STRING" id="37360.A0A0G4J3R2"/>
<protein>
    <recommendedName>
        <fullName evidence="2">Pseudouridine synthase RsuA/RluA-like domain-containing protein</fullName>
    </recommendedName>
</protein>
<dbReference type="PROSITE" id="PS01129">
    <property type="entry name" value="PSI_RLU"/>
    <property type="match status" value="1"/>
</dbReference>
<keyword evidence="4" id="KW-0496">Mitochondrion</keyword>
<gene>
    <name evidence="3" type="ORF">PBRA_002392</name>
    <name evidence="4" type="ORF">PLBR_LOCUS897</name>
</gene>
<dbReference type="EMBL" id="OVEO01000001">
    <property type="protein sequence ID" value="SPQ93682.1"/>
    <property type="molecule type" value="Genomic_DNA"/>
</dbReference>
<feature type="domain" description="Pseudouridine synthase RsuA/RluA-like" evidence="2">
    <location>
        <begin position="154"/>
        <end position="330"/>
    </location>
</feature>
<reference evidence="3 5" key="1">
    <citation type="submission" date="2015-02" db="EMBL/GenBank/DDBJ databases">
        <authorList>
            <person name="Chooi Y.-H."/>
        </authorList>
    </citation>
    <scope>NUCLEOTIDE SEQUENCE [LARGE SCALE GENOMIC DNA]</scope>
    <source>
        <strain evidence="3">E3</strain>
    </source>
</reference>
<dbReference type="InterPro" id="IPR006145">
    <property type="entry name" value="PsdUridine_synth_RsuA/RluA"/>
</dbReference>
<evidence type="ECO:0000313" key="5">
    <source>
        <dbReference type="Proteomes" id="UP000039324"/>
    </source>
</evidence>
<reference evidence="4 6" key="2">
    <citation type="submission" date="2018-03" db="EMBL/GenBank/DDBJ databases">
        <authorList>
            <person name="Fogelqvist J."/>
        </authorList>
    </citation>
    <scope>NUCLEOTIDE SEQUENCE [LARGE SCALE GENOMIC DNA]</scope>
</reference>
<feature type="compositionally biased region" description="Basic and acidic residues" evidence="1">
    <location>
        <begin position="27"/>
        <end position="40"/>
    </location>
</feature>
<dbReference type="Gene3D" id="3.30.2350.10">
    <property type="entry name" value="Pseudouridine synthase"/>
    <property type="match status" value="1"/>
</dbReference>
<dbReference type="GO" id="GO:0000455">
    <property type="term" value="P:enzyme-directed rRNA pseudouridine synthesis"/>
    <property type="evidence" value="ECO:0007669"/>
    <property type="project" value="TreeGrafter"/>
</dbReference>
<evidence type="ECO:0000259" key="2">
    <source>
        <dbReference type="Pfam" id="PF00849"/>
    </source>
</evidence>
<evidence type="ECO:0000256" key="1">
    <source>
        <dbReference type="SAM" id="MobiDB-lite"/>
    </source>
</evidence>